<organism evidence="11 12">
    <name type="scientific">Bacterioplanes sanyensis</name>
    <dbReference type="NCBI Taxonomy" id="1249553"/>
    <lineage>
        <taxon>Bacteria</taxon>
        <taxon>Pseudomonadati</taxon>
        <taxon>Pseudomonadota</taxon>
        <taxon>Gammaproteobacteria</taxon>
        <taxon>Oceanospirillales</taxon>
        <taxon>Oceanospirillaceae</taxon>
        <taxon>Bacterioplanes</taxon>
    </lineage>
</organism>
<sequence>MPVADWLTWSLLLYPLGLLAALDALWSGRTAQGSIAWMLALIILPHFSLPAYLLFGSRRLKGYRKARQRVSDQLSDIAERLEHQLLPFRTPPSYAVQPLLALFRSPLVSGNQTTLLTSGEQTFAALFQHLSAAQSSICLQSYIIRDDTLGQRVLEALCDCAQRGVTIYVLFDEIGSHGLTRRYRQRLTAAGIQFSRFNPIHFRNRMLLNFRNHRKLIIIDEQIALIGGYNIGDEYLHREWRDTHLEIRGPAVLSFQLGFSEDWQWATGAMPELSWAVPPAPGQQAVMCVNPGPADLQESASLFVCQLIHSARQRCWLVSPYFVPDQAVISQLQLAVLRGVDVRVLLPEKTDNRLVQLAMTRYVEELSAVGIRFYTYRAGFLHQKVMLIDDELASVGSTNLDNRSLRINFEMNALVQGRELAQQVKDMLLQDFLHASPAQVNPSLPHQLLARLARLMAPLL</sequence>
<accession>A0A222FMC4</accession>
<feature type="transmembrane region" description="Helical" evidence="9">
    <location>
        <begin position="34"/>
        <end position="55"/>
    </location>
</feature>
<gene>
    <name evidence="11" type="primary">cls</name>
    <name evidence="11" type="ORF">CHH28_12135</name>
</gene>
<keyword evidence="12" id="KW-1185">Reference proteome</keyword>
<feature type="domain" description="PLD phosphodiesterase" evidence="10">
    <location>
        <begin position="208"/>
        <end position="235"/>
    </location>
</feature>
<dbReference type="PROSITE" id="PS50035">
    <property type="entry name" value="PLD"/>
    <property type="match status" value="2"/>
</dbReference>
<dbReference type="GO" id="GO:0032049">
    <property type="term" value="P:cardiolipin biosynthetic process"/>
    <property type="evidence" value="ECO:0007669"/>
    <property type="project" value="UniProtKB-UniRule"/>
</dbReference>
<dbReference type="AlphaFoldDB" id="A0A222FMC4"/>
<dbReference type="InterPro" id="IPR001736">
    <property type="entry name" value="PLipase_D/transphosphatidylase"/>
</dbReference>
<dbReference type="NCBIfam" id="TIGR04265">
    <property type="entry name" value="bac_cardiolipin"/>
    <property type="match status" value="1"/>
</dbReference>
<dbReference type="Pfam" id="PF13091">
    <property type="entry name" value="PLDc_2"/>
    <property type="match status" value="2"/>
</dbReference>
<dbReference type="GO" id="GO:0008808">
    <property type="term" value="F:cardiolipin synthase activity"/>
    <property type="evidence" value="ECO:0007669"/>
    <property type="project" value="UniProtKB-UniRule"/>
</dbReference>
<feature type="domain" description="PLD phosphodiesterase" evidence="10">
    <location>
        <begin position="377"/>
        <end position="404"/>
    </location>
</feature>
<keyword evidence="4 9" id="KW-0812">Transmembrane</keyword>
<reference evidence="11 12" key="1">
    <citation type="submission" date="2017-07" db="EMBL/GenBank/DDBJ databases">
        <title>Annotated genome sequence of Bacterioplanes sanyensis isolated from Red Sea.</title>
        <authorList>
            <person name="Rehman Z.U."/>
        </authorList>
    </citation>
    <scope>NUCLEOTIDE SEQUENCE [LARGE SCALE GENOMIC DNA]</scope>
    <source>
        <strain evidence="11 12">NV9</strain>
    </source>
</reference>
<dbReference type="EC" id="2.7.8.-" evidence="8"/>
<dbReference type="InterPro" id="IPR025202">
    <property type="entry name" value="PLD-like_dom"/>
</dbReference>
<dbReference type="PANTHER" id="PTHR21248">
    <property type="entry name" value="CARDIOLIPIN SYNTHASE"/>
    <property type="match status" value="1"/>
</dbReference>
<dbReference type="EMBL" id="CP022530">
    <property type="protein sequence ID" value="ASP39373.1"/>
    <property type="molecule type" value="Genomic_DNA"/>
</dbReference>
<dbReference type="InterPro" id="IPR022924">
    <property type="entry name" value="Cardiolipin_synthase"/>
</dbReference>
<dbReference type="KEGG" id="bsan:CHH28_12135"/>
<evidence type="ECO:0000256" key="5">
    <source>
        <dbReference type="ARBA" id="ARBA00022737"/>
    </source>
</evidence>
<evidence type="ECO:0000256" key="9">
    <source>
        <dbReference type="SAM" id="Phobius"/>
    </source>
</evidence>
<evidence type="ECO:0000256" key="7">
    <source>
        <dbReference type="ARBA" id="ARBA00023136"/>
    </source>
</evidence>
<keyword evidence="5" id="KW-0677">Repeat</keyword>
<proteinExistence type="predicted"/>
<comment type="subcellular location">
    <subcellularLocation>
        <location evidence="1">Cell membrane</location>
    </subcellularLocation>
</comment>
<dbReference type="OrthoDB" id="9762009at2"/>
<dbReference type="SUPFAM" id="SSF56024">
    <property type="entry name" value="Phospholipase D/nuclease"/>
    <property type="match status" value="2"/>
</dbReference>
<evidence type="ECO:0000256" key="4">
    <source>
        <dbReference type="ARBA" id="ARBA00022692"/>
    </source>
</evidence>
<keyword evidence="7 9" id="KW-0472">Membrane</keyword>
<evidence type="ECO:0000259" key="10">
    <source>
        <dbReference type="PROSITE" id="PS50035"/>
    </source>
</evidence>
<evidence type="ECO:0000256" key="6">
    <source>
        <dbReference type="ARBA" id="ARBA00022989"/>
    </source>
</evidence>
<dbReference type="Gene3D" id="3.30.870.10">
    <property type="entry name" value="Endonuclease Chain A"/>
    <property type="match status" value="2"/>
</dbReference>
<dbReference type="RefSeq" id="WP_094060553.1">
    <property type="nucleotide sequence ID" value="NZ_CP022530.1"/>
</dbReference>
<dbReference type="Proteomes" id="UP000202440">
    <property type="component" value="Chromosome"/>
</dbReference>
<evidence type="ECO:0000256" key="3">
    <source>
        <dbReference type="ARBA" id="ARBA00022679"/>
    </source>
</evidence>
<keyword evidence="2" id="KW-1003">Cell membrane</keyword>
<evidence type="ECO:0000313" key="12">
    <source>
        <dbReference type="Proteomes" id="UP000202440"/>
    </source>
</evidence>
<evidence type="ECO:0000313" key="11">
    <source>
        <dbReference type="EMBL" id="ASP39373.1"/>
    </source>
</evidence>
<keyword evidence="3" id="KW-0808">Transferase</keyword>
<protein>
    <recommendedName>
        <fullName evidence="8">Cardiolipin synthase</fullName>
        <ecNumber evidence="8">2.7.8.-</ecNumber>
    </recommendedName>
</protein>
<keyword evidence="6 9" id="KW-1133">Transmembrane helix</keyword>
<dbReference type="SMART" id="SM00155">
    <property type="entry name" value="PLDc"/>
    <property type="match status" value="2"/>
</dbReference>
<dbReference type="GO" id="GO:0005886">
    <property type="term" value="C:plasma membrane"/>
    <property type="evidence" value="ECO:0007669"/>
    <property type="project" value="UniProtKB-SubCell"/>
</dbReference>
<evidence type="ECO:0000256" key="1">
    <source>
        <dbReference type="ARBA" id="ARBA00004236"/>
    </source>
</evidence>
<dbReference type="PANTHER" id="PTHR21248:SF22">
    <property type="entry name" value="PHOSPHOLIPASE D"/>
    <property type="match status" value="1"/>
</dbReference>
<name>A0A222FMC4_9GAMM</name>
<evidence type="ECO:0000256" key="2">
    <source>
        <dbReference type="ARBA" id="ARBA00022475"/>
    </source>
</evidence>
<evidence type="ECO:0000256" key="8">
    <source>
        <dbReference type="NCBIfam" id="TIGR04265"/>
    </source>
</evidence>